<proteinExistence type="predicted"/>
<protein>
    <submittedName>
        <fullName evidence="1">Uncharacterized protein</fullName>
    </submittedName>
</protein>
<evidence type="ECO:0000313" key="1">
    <source>
        <dbReference type="EMBL" id="KAJ3482485.1"/>
    </source>
</evidence>
<keyword evidence="2" id="KW-1185">Reference proteome</keyword>
<comment type="caution">
    <text evidence="1">The sequence shown here is derived from an EMBL/GenBank/DDBJ whole genome shotgun (WGS) entry which is preliminary data.</text>
</comment>
<dbReference type="Proteomes" id="UP001148737">
    <property type="component" value="Unassembled WGS sequence"/>
</dbReference>
<dbReference type="EMBL" id="JANAKD010001170">
    <property type="protein sequence ID" value="KAJ3482485.1"/>
    <property type="molecule type" value="Genomic_DNA"/>
</dbReference>
<gene>
    <name evidence="1" type="ORF">NLG97_g7553</name>
</gene>
<reference evidence="1" key="1">
    <citation type="submission" date="2022-07" db="EMBL/GenBank/DDBJ databases">
        <title>Genome Sequence of Lecanicillium saksenae.</title>
        <authorList>
            <person name="Buettner E."/>
        </authorList>
    </citation>
    <scope>NUCLEOTIDE SEQUENCE</scope>
    <source>
        <strain evidence="1">VT-O1</strain>
    </source>
</reference>
<accession>A0ACC1QLG3</accession>
<organism evidence="1 2">
    <name type="scientific">Lecanicillium saksenae</name>
    <dbReference type="NCBI Taxonomy" id="468837"/>
    <lineage>
        <taxon>Eukaryota</taxon>
        <taxon>Fungi</taxon>
        <taxon>Dikarya</taxon>
        <taxon>Ascomycota</taxon>
        <taxon>Pezizomycotina</taxon>
        <taxon>Sordariomycetes</taxon>
        <taxon>Hypocreomycetidae</taxon>
        <taxon>Hypocreales</taxon>
        <taxon>Cordycipitaceae</taxon>
        <taxon>Lecanicillium</taxon>
    </lineage>
</organism>
<evidence type="ECO:0000313" key="2">
    <source>
        <dbReference type="Proteomes" id="UP001148737"/>
    </source>
</evidence>
<sequence>MLARKGGDARNLGERHDHAVERVLEADDARRAGMQVVAQDHVGGDVFEGEVDTVLGDDGLDGCAGEGRYSDSCERAAAL</sequence>
<name>A0ACC1QLG3_9HYPO</name>